<feature type="domain" description="CS" evidence="4">
    <location>
        <begin position="36"/>
        <end position="142"/>
    </location>
</feature>
<accession>A0A1Y3GDF2</accession>
<dbReference type="SUPFAM" id="SSF49764">
    <property type="entry name" value="HSP20-like chaperones"/>
    <property type="match status" value="1"/>
</dbReference>
<protein>
    <submittedName>
        <fullName evidence="5">Molecular chaperone HSP20 family, IbpA</fullName>
    </submittedName>
</protein>
<dbReference type="Proteomes" id="UP000195137">
    <property type="component" value="Unassembled WGS sequence"/>
</dbReference>
<gene>
    <name evidence="5" type="ORF">AMET1_1255</name>
</gene>
<proteinExistence type="inferred from homology"/>
<dbReference type="CDD" id="cd06464">
    <property type="entry name" value="ACD_sHsps-like"/>
    <property type="match status" value="1"/>
</dbReference>
<evidence type="ECO:0000313" key="5">
    <source>
        <dbReference type="EMBL" id="OUJ18343.1"/>
    </source>
</evidence>
<evidence type="ECO:0000313" key="6">
    <source>
        <dbReference type="Proteomes" id="UP000195137"/>
    </source>
</evidence>
<dbReference type="InterPro" id="IPR007052">
    <property type="entry name" value="CS_dom"/>
</dbReference>
<dbReference type="EMBL" id="MRZU01000004">
    <property type="protein sequence ID" value="OUJ18343.1"/>
    <property type="molecule type" value="Genomic_DNA"/>
</dbReference>
<dbReference type="Gene3D" id="2.60.40.790">
    <property type="match status" value="1"/>
</dbReference>
<dbReference type="Pfam" id="PF00011">
    <property type="entry name" value="HSP20"/>
    <property type="match status" value="1"/>
</dbReference>
<reference evidence="5 6" key="1">
    <citation type="submission" date="2016-12" db="EMBL/GenBank/DDBJ databases">
        <title>Discovery of methanogenic haloarchaea.</title>
        <authorList>
            <person name="Sorokin D.Y."/>
            <person name="Makarova K.S."/>
            <person name="Abbas B."/>
            <person name="Ferrer M."/>
            <person name="Golyshin P.N."/>
        </authorList>
    </citation>
    <scope>NUCLEOTIDE SEQUENCE [LARGE SCALE GENOMIC DNA]</scope>
    <source>
        <strain evidence="5">AMET1</strain>
    </source>
</reference>
<dbReference type="PANTHER" id="PTHR11527">
    <property type="entry name" value="HEAT-SHOCK PROTEIN 20 FAMILY MEMBER"/>
    <property type="match status" value="1"/>
</dbReference>
<dbReference type="PROSITE" id="PS01031">
    <property type="entry name" value="SHSP"/>
    <property type="match status" value="1"/>
</dbReference>
<evidence type="ECO:0000256" key="2">
    <source>
        <dbReference type="RuleBase" id="RU003616"/>
    </source>
</evidence>
<dbReference type="RefSeq" id="WP_086637628.1">
    <property type="nucleotide sequence ID" value="NZ_MRZU01000004.1"/>
</dbReference>
<dbReference type="InterPro" id="IPR002068">
    <property type="entry name" value="A-crystallin/Hsp20_dom"/>
</dbReference>
<organism evidence="5 6">
    <name type="scientific">Methanonatronarchaeum thermophilum</name>
    <dbReference type="NCBI Taxonomy" id="1927129"/>
    <lineage>
        <taxon>Archaea</taxon>
        <taxon>Methanobacteriati</taxon>
        <taxon>Methanobacteriota</taxon>
        <taxon>Methanonatronarchaeia</taxon>
        <taxon>Methanonatronarchaeales</taxon>
        <taxon>Methanonatronarchaeaceae</taxon>
        <taxon>Methanonatronarchaeum</taxon>
    </lineage>
</organism>
<dbReference type="PROSITE" id="PS51203">
    <property type="entry name" value="CS"/>
    <property type="match status" value="1"/>
</dbReference>
<dbReference type="InterPro" id="IPR008978">
    <property type="entry name" value="HSP20-like_chaperone"/>
</dbReference>
<comment type="similarity">
    <text evidence="1 2">Belongs to the small heat shock protein (HSP20) family.</text>
</comment>
<feature type="domain" description="SHSP" evidence="3">
    <location>
        <begin position="31"/>
        <end position="142"/>
    </location>
</feature>
<name>A0A1Y3GDF2_9EURY</name>
<sequence length="142" mass="16607">MSWDPFREIQRMRERMEDIFEEIEDEGLQQTRGTTAFKPFVDVIEHEDKVIVTADLPGVEKEGIKINITENILTISATREKEKETEEKGYVKRERNIGKFQRKVKLPTKVDEENAEATFKNGVLEIKLPKKEEETGKEIQIQ</sequence>
<keyword evidence="6" id="KW-1185">Reference proteome</keyword>
<evidence type="ECO:0000256" key="1">
    <source>
        <dbReference type="PROSITE-ProRule" id="PRU00285"/>
    </source>
</evidence>
<evidence type="ECO:0000259" key="4">
    <source>
        <dbReference type="PROSITE" id="PS51203"/>
    </source>
</evidence>
<dbReference type="AlphaFoldDB" id="A0A1Y3GDF2"/>
<comment type="caution">
    <text evidence="5">The sequence shown here is derived from an EMBL/GenBank/DDBJ whole genome shotgun (WGS) entry which is preliminary data.</text>
</comment>
<dbReference type="OrthoDB" id="198277at2157"/>
<dbReference type="InterPro" id="IPR031107">
    <property type="entry name" value="Small_HSP"/>
</dbReference>
<evidence type="ECO:0000259" key="3">
    <source>
        <dbReference type="PROSITE" id="PS01031"/>
    </source>
</evidence>